<dbReference type="EMBL" id="JAQMWT010000532">
    <property type="protein sequence ID" value="KAJ8599975.1"/>
    <property type="molecule type" value="Genomic_DNA"/>
</dbReference>
<accession>A0AAD7U864</accession>
<dbReference type="AlphaFoldDB" id="A0AAD7U864"/>
<gene>
    <name evidence="5" type="ORF">CTAYLR_010578</name>
</gene>
<evidence type="ECO:0000256" key="4">
    <source>
        <dbReference type="SAM" id="Coils"/>
    </source>
</evidence>
<keyword evidence="1" id="KW-0479">Metal-binding</keyword>
<keyword evidence="3" id="KW-0408">Iron</keyword>
<evidence type="ECO:0000313" key="5">
    <source>
        <dbReference type="EMBL" id="KAJ8599975.1"/>
    </source>
</evidence>
<dbReference type="PANTHER" id="PTHR22966:SF61">
    <property type="entry name" value="2-AMINOETHANETHIOL DIOXYGENASE"/>
    <property type="match status" value="1"/>
</dbReference>
<dbReference type="CDD" id="cd20289">
    <property type="entry name" value="cupin_ADO"/>
    <property type="match status" value="1"/>
</dbReference>
<evidence type="ECO:0000256" key="2">
    <source>
        <dbReference type="ARBA" id="ARBA00023002"/>
    </source>
</evidence>
<dbReference type="Gene3D" id="2.60.120.10">
    <property type="entry name" value="Jelly Rolls"/>
    <property type="match status" value="1"/>
</dbReference>
<evidence type="ECO:0000256" key="1">
    <source>
        <dbReference type="ARBA" id="ARBA00022723"/>
    </source>
</evidence>
<feature type="coiled-coil region" evidence="4">
    <location>
        <begin position="40"/>
        <end position="67"/>
    </location>
</feature>
<dbReference type="Proteomes" id="UP001230188">
    <property type="component" value="Unassembled WGS sequence"/>
</dbReference>
<dbReference type="PANTHER" id="PTHR22966">
    <property type="entry name" value="2-AMINOETHANETHIOL DIOXYGENASE"/>
    <property type="match status" value="1"/>
</dbReference>
<evidence type="ECO:0000256" key="3">
    <source>
        <dbReference type="ARBA" id="ARBA00023004"/>
    </source>
</evidence>
<dbReference type="Pfam" id="PF07847">
    <property type="entry name" value="PCO_ADO"/>
    <property type="match status" value="1"/>
</dbReference>
<name>A0AAD7U864_9STRA</name>
<dbReference type="InterPro" id="IPR012864">
    <property type="entry name" value="PCO/ADO"/>
</dbReference>
<keyword evidence="6" id="KW-1185">Reference proteome</keyword>
<dbReference type="GO" id="GO:0046872">
    <property type="term" value="F:metal ion binding"/>
    <property type="evidence" value="ECO:0007669"/>
    <property type="project" value="UniProtKB-KW"/>
</dbReference>
<organism evidence="5 6">
    <name type="scientific">Chrysophaeum taylorii</name>
    <dbReference type="NCBI Taxonomy" id="2483200"/>
    <lineage>
        <taxon>Eukaryota</taxon>
        <taxon>Sar</taxon>
        <taxon>Stramenopiles</taxon>
        <taxon>Ochrophyta</taxon>
        <taxon>Pelagophyceae</taxon>
        <taxon>Pelagomonadales</taxon>
        <taxon>Pelagomonadaceae</taxon>
        <taxon>Chrysophaeum</taxon>
    </lineage>
</organism>
<dbReference type="GO" id="GO:0016702">
    <property type="term" value="F:oxidoreductase activity, acting on single donors with incorporation of molecular oxygen, incorporation of two atoms of oxygen"/>
    <property type="evidence" value="ECO:0007669"/>
    <property type="project" value="InterPro"/>
</dbReference>
<dbReference type="InterPro" id="IPR014710">
    <property type="entry name" value="RmlC-like_jellyroll"/>
</dbReference>
<comment type="caution">
    <text evidence="5">The sequence shown here is derived from an EMBL/GenBank/DDBJ whole genome shotgun (WGS) entry which is preliminary data.</text>
</comment>
<evidence type="ECO:0000313" key="6">
    <source>
        <dbReference type="Proteomes" id="UP001230188"/>
    </source>
</evidence>
<keyword evidence="4" id="KW-0175">Coiled coil</keyword>
<proteinExistence type="predicted"/>
<reference evidence="5" key="1">
    <citation type="submission" date="2023-01" db="EMBL/GenBank/DDBJ databases">
        <title>Metagenome sequencing of chrysophaentin producing Chrysophaeum taylorii.</title>
        <authorList>
            <person name="Davison J."/>
            <person name="Bewley C."/>
        </authorList>
    </citation>
    <scope>NUCLEOTIDE SEQUENCE</scope>
    <source>
        <strain evidence="5">NIES-1699</strain>
    </source>
</reference>
<dbReference type="InterPro" id="IPR011051">
    <property type="entry name" value="RmlC_Cupin_sf"/>
</dbReference>
<keyword evidence="2" id="KW-0560">Oxidoreductase</keyword>
<protein>
    <submittedName>
        <fullName evidence="5">Uncharacterized protein</fullName>
    </submittedName>
</protein>
<dbReference type="SUPFAM" id="SSF51182">
    <property type="entry name" value="RmlC-like cupins"/>
    <property type="match status" value="1"/>
</dbReference>
<sequence length="214" mass="23931">MRSILRWFRRSSVSALHAALQRPAVRAKLADPEAPETREIKDLMDAIDEAELNLDAACALMREAQVAYVPVVETDEFHICLFLLAPHASIPLHDHPGMTVLSRVLRGSMRVTSYDRVSYGHVTRHEPVTIAAPARTVALFPHLRNIHEFVALERGVAILDVIVPPYDDDRPCTYYDVYDDTPVSGKDANAVRRVVSVPEPDFSCVHVPYFGLPP</sequence>